<dbReference type="Gene3D" id="3.50.90.10">
    <property type="entry name" value="YerB-like"/>
    <property type="match status" value="1"/>
</dbReference>
<organism evidence="4 5">
    <name type="scientific">Candidatus Limivivens merdigallinarum</name>
    <dbReference type="NCBI Taxonomy" id="2840859"/>
    <lineage>
        <taxon>Bacteria</taxon>
        <taxon>Bacillati</taxon>
        <taxon>Bacillota</taxon>
        <taxon>Clostridia</taxon>
        <taxon>Lachnospirales</taxon>
        <taxon>Lachnospiraceae</taxon>
        <taxon>Lachnospiraceae incertae sedis</taxon>
        <taxon>Candidatus Limivivens</taxon>
    </lineage>
</organism>
<sequence>MTFAGGAAEAASTDTASTETAATEAAATEAASTEAASTESAAAETAETESRTRSLLTGRTIDAEIANNRPIAIMFNNIYDALPQAGIEEAKVVYEAPVEGGLTRLMGIFDDYRGLEKIGSVRSCRDYYIDFAKEFDAMYVHYGQAVYAFDKLNAEDTDNISGLQYQEQAGELNGYAGEDIFYRTDDRPAPHNVYTSEEQLNTAIERLGYDKEYEAGYTGHYKFAGDGDTITLNGGTANVIRPGYLVNEPWFEYDAENGFYNRFQYGETQIDQNTGNQLAYTNIIFQVCQWENYDDNGYLKIDTQSGGDMYYFTKGTYVKGTWAKENPDDPDSRAVYYDADGNEITLNQGRTWVCIIQDSYEENIVIE</sequence>
<feature type="domain" description="DUF3048" evidence="2">
    <location>
        <begin position="56"/>
        <end position="209"/>
    </location>
</feature>
<dbReference type="SUPFAM" id="SSF159774">
    <property type="entry name" value="YerB-like"/>
    <property type="match status" value="1"/>
</dbReference>
<proteinExistence type="predicted"/>
<dbReference type="EMBL" id="DVFT01000157">
    <property type="protein sequence ID" value="HIQ96996.1"/>
    <property type="molecule type" value="Genomic_DNA"/>
</dbReference>
<evidence type="ECO:0000313" key="4">
    <source>
        <dbReference type="EMBL" id="HIQ96996.1"/>
    </source>
</evidence>
<reference evidence="4" key="1">
    <citation type="submission" date="2020-10" db="EMBL/GenBank/DDBJ databases">
        <authorList>
            <person name="Gilroy R."/>
        </authorList>
    </citation>
    <scope>NUCLEOTIDE SEQUENCE</scope>
    <source>
        <strain evidence="4">ChiSjej3B21-11622</strain>
    </source>
</reference>
<dbReference type="InterPro" id="IPR035328">
    <property type="entry name" value="DUF3048_C"/>
</dbReference>
<feature type="compositionally biased region" description="Low complexity" evidence="1">
    <location>
        <begin position="7"/>
        <end position="45"/>
    </location>
</feature>
<protein>
    <submittedName>
        <fullName evidence="4">DUF3048 domain-containing protein</fullName>
    </submittedName>
</protein>
<comment type="caution">
    <text evidence="4">The sequence shown here is derived from an EMBL/GenBank/DDBJ whole genome shotgun (WGS) entry which is preliminary data.</text>
</comment>
<evidence type="ECO:0000256" key="1">
    <source>
        <dbReference type="SAM" id="MobiDB-lite"/>
    </source>
</evidence>
<evidence type="ECO:0000259" key="3">
    <source>
        <dbReference type="Pfam" id="PF17479"/>
    </source>
</evidence>
<feature type="region of interest" description="Disordered" evidence="1">
    <location>
        <begin position="1"/>
        <end position="54"/>
    </location>
</feature>
<dbReference type="Pfam" id="PF17479">
    <property type="entry name" value="DUF3048_C"/>
    <property type="match status" value="1"/>
</dbReference>
<evidence type="ECO:0000259" key="2">
    <source>
        <dbReference type="Pfam" id="PF11258"/>
    </source>
</evidence>
<reference evidence="4" key="2">
    <citation type="journal article" date="2021" name="PeerJ">
        <title>Extensive microbial diversity within the chicken gut microbiome revealed by metagenomics and culture.</title>
        <authorList>
            <person name="Gilroy R."/>
            <person name="Ravi A."/>
            <person name="Getino M."/>
            <person name="Pursley I."/>
            <person name="Horton D.L."/>
            <person name="Alikhan N.F."/>
            <person name="Baker D."/>
            <person name="Gharbi K."/>
            <person name="Hall N."/>
            <person name="Watson M."/>
            <person name="Adriaenssens E.M."/>
            <person name="Foster-Nyarko E."/>
            <person name="Jarju S."/>
            <person name="Secka A."/>
            <person name="Antonio M."/>
            <person name="Oren A."/>
            <person name="Chaudhuri R.R."/>
            <person name="La Ragione R."/>
            <person name="Hildebrand F."/>
            <person name="Pallen M.J."/>
        </authorList>
    </citation>
    <scope>NUCLEOTIDE SEQUENCE</scope>
    <source>
        <strain evidence="4">ChiSjej3B21-11622</strain>
    </source>
</reference>
<dbReference type="InterPro" id="IPR023158">
    <property type="entry name" value="YerB-like_sf"/>
</dbReference>
<accession>A0A9D1D0Z0</accession>
<evidence type="ECO:0000313" key="5">
    <source>
        <dbReference type="Proteomes" id="UP000886886"/>
    </source>
</evidence>
<dbReference type="Pfam" id="PF11258">
    <property type="entry name" value="DUF3048"/>
    <property type="match status" value="1"/>
</dbReference>
<gene>
    <name evidence="4" type="ORF">IAB26_10590</name>
</gene>
<dbReference type="Proteomes" id="UP000886886">
    <property type="component" value="Unassembled WGS sequence"/>
</dbReference>
<name>A0A9D1D0Z0_9FIRM</name>
<dbReference type="AlphaFoldDB" id="A0A9D1D0Z0"/>
<dbReference type="InterPro" id="IPR021416">
    <property type="entry name" value="DUF3048_N"/>
</dbReference>
<feature type="domain" description="DUF3048" evidence="3">
    <location>
        <begin position="247"/>
        <end position="353"/>
    </location>
</feature>